<comment type="caution">
    <text evidence="1">The sequence shown here is derived from an EMBL/GenBank/DDBJ whole genome shotgun (WGS) entry which is preliminary data.</text>
</comment>
<reference evidence="1" key="1">
    <citation type="submission" date="2020-08" db="EMBL/GenBank/DDBJ databases">
        <title>Genome public.</title>
        <authorList>
            <person name="Liu C."/>
            <person name="Sun Q."/>
        </authorList>
    </citation>
    <scope>NUCLEOTIDE SEQUENCE</scope>
    <source>
        <strain evidence="1">NSJ-23</strain>
    </source>
</reference>
<accession>A0A8J6J9T1</accession>
<protein>
    <submittedName>
        <fullName evidence="1">Spore coat protein</fullName>
    </submittedName>
</protein>
<organism evidence="1 2">
    <name type="scientific">Flintibacter hominis</name>
    <dbReference type="NCBI Taxonomy" id="2763048"/>
    <lineage>
        <taxon>Bacteria</taxon>
        <taxon>Bacillati</taxon>
        <taxon>Bacillota</taxon>
        <taxon>Clostridia</taxon>
        <taxon>Eubacteriales</taxon>
        <taxon>Flintibacter</taxon>
    </lineage>
</organism>
<evidence type="ECO:0000313" key="2">
    <source>
        <dbReference type="Proteomes" id="UP000628736"/>
    </source>
</evidence>
<gene>
    <name evidence="1" type="ORF">H8S11_11720</name>
</gene>
<dbReference type="EMBL" id="JACOPO010000009">
    <property type="protein sequence ID" value="MBC5723476.1"/>
    <property type="molecule type" value="Genomic_DNA"/>
</dbReference>
<keyword evidence="1" id="KW-0167">Capsid protein</keyword>
<dbReference type="Proteomes" id="UP000628736">
    <property type="component" value="Unassembled WGS sequence"/>
</dbReference>
<evidence type="ECO:0000313" key="1">
    <source>
        <dbReference type="EMBL" id="MBC5723476.1"/>
    </source>
</evidence>
<dbReference type="RefSeq" id="WP_147571972.1">
    <property type="nucleotide sequence ID" value="NZ_JACOPO010000009.1"/>
</dbReference>
<keyword evidence="1" id="KW-0946">Virion</keyword>
<proteinExistence type="predicted"/>
<keyword evidence="2" id="KW-1185">Reference proteome</keyword>
<name>A0A8J6J9T1_9FIRM</name>
<sequence>MPNLTTKELAGLSDQLDFERVLYSKYQTAVQETTDQELKTCFQNLAGQHQQNYTCLLKYLH</sequence>
<dbReference type="AlphaFoldDB" id="A0A8J6J9T1"/>